<accession>A0A5C6MIB7</accession>
<evidence type="ECO:0000313" key="2">
    <source>
        <dbReference type="Proteomes" id="UP000324091"/>
    </source>
</evidence>
<evidence type="ECO:0008006" key="3">
    <source>
        <dbReference type="Google" id="ProtNLM"/>
    </source>
</evidence>
<sequence length="296" mass="32809">MFWKSGFIAMIRILYCDIASMLKFNALRLSLEPLLSRIRASVDGLFLPSFHRKIVLSAYTDDIIIMVRSQRDVDILSNLTVLFNRLSAARVNCHKSEALAVGREPTVHGARLDISAEAAPRLKAALHRTQTLSLQHVVAVAGPDLTGAEAADEGVLRLWRNRLRTKERHLLEDYGQGTEPDSEDPFPEIRLAAHLGNLDDPLLRPAKTFSLVTVDKKTLYNNCVRVLTGEDCRTGAPACGLIDWEGMEPAPAGGSPPVEYPTWGRCPERSPLQNEHCCVGPVPVLFRARDCVPRVQ</sequence>
<comment type="caution">
    <text evidence="1">The sequence shown here is derived from an EMBL/GenBank/DDBJ whole genome shotgun (WGS) entry which is preliminary data.</text>
</comment>
<dbReference type="AlphaFoldDB" id="A0A5C6MIB7"/>
<dbReference type="Proteomes" id="UP000324091">
    <property type="component" value="Unassembled WGS sequence"/>
</dbReference>
<evidence type="ECO:0000313" key="1">
    <source>
        <dbReference type="EMBL" id="TWW54633.1"/>
    </source>
</evidence>
<gene>
    <name evidence="1" type="ORF">D4764_0192090</name>
</gene>
<proteinExistence type="predicted"/>
<dbReference type="EMBL" id="RHFK02000158">
    <property type="protein sequence ID" value="TWW54633.1"/>
    <property type="molecule type" value="Genomic_DNA"/>
</dbReference>
<name>A0A5C6MIB7_9TELE</name>
<keyword evidence="2" id="KW-1185">Reference proteome</keyword>
<organism evidence="1 2">
    <name type="scientific">Takifugu flavidus</name>
    <name type="common">sansaifugu</name>
    <dbReference type="NCBI Taxonomy" id="433684"/>
    <lineage>
        <taxon>Eukaryota</taxon>
        <taxon>Metazoa</taxon>
        <taxon>Chordata</taxon>
        <taxon>Craniata</taxon>
        <taxon>Vertebrata</taxon>
        <taxon>Euteleostomi</taxon>
        <taxon>Actinopterygii</taxon>
        <taxon>Neopterygii</taxon>
        <taxon>Teleostei</taxon>
        <taxon>Neoteleostei</taxon>
        <taxon>Acanthomorphata</taxon>
        <taxon>Eupercaria</taxon>
        <taxon>Tetraodontiformes</taxon>
        <taxon>Tetradontoidea</taxon>
        <taxon>Tetraodontidae</taxon>
        <taxon>Takifugu</taxon>
    </lineage>
</organism>
<reference evidence="1 2" key="1">
    <citation type="submission" date="2019-04" db="EMBL/GenBank/DDBJ databases">
        <title>Chromosome genome assembly for Takifugu flavidus.</title>
        <authorList>
            <person name="Xiao S."/>
        </authorList>
    </citation>
    <scope>NUCLEOTIDE SEQUENCE [LARGE SCALE GENOMIC DNA]</scope>
    <source>
        <strain evidence="1">HTHZ2018</strain>
        <tissue evidence="1">Muscle</tissue>
    </source>
</reference>
<protein>
    <recommendedName>
        <fullName evidence="3">Reverse transcriptase domain-containing protein</fullName>
    </recommendedName>
</protein>